<dbReference type="EMBL" id="KQ418168">
    <property type="protein sequence ID" value="KOF88618.1"/>
    <property type="molecule type" value="Genomic_DNA"/>
</dbReference>
<proteinExistence type="predicted"/>
<protein>
    <submittedName>
        <fullName evidence="1">Uncharacterized protein</fullName>
    </submittedName>
</protein>
<gene>
    <name evidence="1" type="ORF">OCBIM_22014706mg</name>
</gene>
<dbReference type="AlphaFoldDB" id="A0A0L8HH87"/>
<organism evidence="1">
    <name type="scientific">Octopus bimaculoides</name>
    <name type="common">California two-spotted octopus</name>
    <dbReference type="NCBI Taxonomy" id="37653"/>
    <lineage>
        <taxon>Eukaryota</taxon>
        <taxon>Metazoa</taxon>
        <taxon>Spiralia</taxon>
        <taxon>Lophotrochozoa</taxon>
        <taxon>Mollusca</taxon>
        <taxon>Cephalopoda</taxon>
        <taxon>Coleoidea</taxon>
        <taxon>Octopodiformes</taxon>
        <taxon>Octopoda</taxon>
        <taxon>Incirrata</taxon>
        <taxon>Octopodidae</taxon>
        <taxon>Octopus</taxon>
    </lineage>
</organism>
<sequence>MLITFPQLRQVGSLIKHRTSNVVKKCQVPLLEAIIIKVVMVQLEESNVVSVSHAMPRIYTCKSLV</sequence>
<evidence type="ECO:0000313" key="1">
    <source>
        <dbReference type="EMBL" id="KOF88618.1"/>
    </source>
</evidence>
<accession>A0A0L8HH87</accession>
<reference evidence="1" key="1">
    <citation type="submission" date="2015-07" db="EMBL/GenBank/DDBJ databases">
        <title>MeaNS - Measles Nucleotide Surveillance Program.</title>
        <authorList>
            <person name="Tran T."/>
            <person name="Druce J."/>
        </authorList>
    </citation>
    <scope>NUCLEOTIDE SEQUENCE</scope>
    <source>
        <strain evidence="1">UCB-OBI-ISO-001</strain>
        <tissue evidence="1">Gonad</tissue>
    </source>
</reference>
<name>A0A0L8HH87_OCTBM</name>